<keyword evidence="8" id="KW-1185">Reference proteome</keyword>
<evidence type="ECO:0000313" key="6">
    <source>
        <dbReference type="EMBL" id="KFD57331.1"/>
    </source>
</evidence>
<keyword evidence="3" id="KW-0539">Nucleus</keyword>
<name>A0A085NTC0_9BILA</name>
<dbReference type="GO" id="GO:0030154">
    <property type="term" value="P:cell differentiation"/>
    <property type="evidence" value="ECO:0007669"/>
    <property type="project" value="TreeGrafter"/>
</dbReference>
<evidence type="ECO:0000256" key="2">
    <source>
        <dbReference type="ARBA" id="ARBA00023125"/>
    </source>
</evidence>
<evidence type="ECO:0000313" key="8">
    <source>
        <dbReference type="Proteomes" id="UP000030764"/>
    </source>
</evidence>
<dbReference type="GO" id="GO:0005634">
    <property type="term" value="C:nucleus"/>
    <property type="evidence" value="ECO:0007669"/>
    <property type="project" value="UniProtKB-SubCell"/>
</dbReference>
<dbReference type="Proteomes" id="UP000030764">
    <property type="component" value="Unassembled WGS sequence"/>
</dbReference>
<dbReference type="GO" id="GO:0000981">
    <property type="term" value="F:DNA-binding transcription factor activity, RNA polymerase II-specific"/>
    <property type="evidence" value="ECO:0007669"/>
    <property type="project" value="TreeGrafter"/>
</dbReference>
<dbReference type="InterPro" id="IPR036390">
    <property type="entry name" value="WH_DNA-bd_sf"/>
</dbReference>
<dbReference type="SUPFAM" id="SSF47769">
    <property type="entry name" value="SAM/Pointed domain"/>
    <property type="match status" value="1"/>
</dbReference>
<dbReference type="Pfam" id="PF00178">
    <property type="entry name" value="Ets"/>
    <property type="match status" value="1"/>
</dbReference>
<dbReference type="PANTHER" id="PTHR11849:SF190">
    <property type="entry name" value="ETS-DOMAIN PROTEIN"/>
    <property type="match status" value="1"/>
</dbReference>
<accession>A0A085NTC0</accession>
<evidence type="ECO:0000313" key="7">
    <source>
        <dbReference type="EMBL" id="KFD72716.1"/>
    </source>
</evidence>
<reference evidence="7 8" key="1">
    <citation type="journal article" date="2014" name="Nat. Genet.">
        <title>Genome and transcriptome of the porcine whipworm Trichuris suis.</title>
        <authorList>
            <person name="Jex A.R."/>
            <person name="Nejsum P."/>
            <person name="Schwarz E.M."/>
            <person name="Hu L."/>
            <person name="Young N.D."/>
            <person name="Hall R.S."/>
            <person name="Korhonen P.K."/>
            <person name="Liao S."/>
            <person name="Thamsborg S."/>
            <person name="Xia J."/>
            <person name="Xu P."/>
            <person name="Wang S."/>
            <person name="Scheerlinck J.P."/>
            <person name="Hofmann A."/>
            <person name="Sternberg P.W."/>
            <person name="Wang J."/>
            <person name="Gasser R.B."/>
        </authorList>
    </citation>
    <scope>NUCLEOTIDE SEQUENCE [LARGE SCALE GENOMIC DNA]</scope>
    <source>
        <strain evidence="7">DCEP-RM93F</strain>
        <strain evidence="6">DCEP-RM93M</strain>
    </source>
</reference>
<evidence type="ECO:0000259" key="5">
    <source>
        <dbReference type="PROSITE" id="PS50061"/>
    </source>
</evidence>
<evidence type="ECO:0000256" key="1">
    <source>
        <dbReference type="ARBA" id="ARBA00005562"/>
    </source>
</evidence>
<proteinExistence type="inferred from homology"/>
<dbReference type="Gene3D" id="1.10.10.10">
    <property type="entry name" value="Winged helix-like DNA-binding domain superfamily/Winged helix DNA-binding domain"/>
    <property type="match status" value="1"/>
</dbReference>
<dbReference type="InterPro" id="IPR013761">
    <property type="entry name" value="SAM/pointed_sf"/>
</dbReference>
<dbReference type="PROSITE" id="PS50061">
    <property type="entry name" value="ETS_DOMAIN_3"/>
    <property type="match status" value="1"/>
</dbReference>
<gene>
    <name evidence="6" type="ORF">M513_01842</name>
    <name evidence="7" type="ORF">M514_01842</name>
</gene>
<dbReference type="SUPFAM" id="SSF46785">
    <property type="entry name" value="Winged helix' DNA-binding domain"/>
    <property type="match status" value="1"/>
</dbReference>
<sequence length="272" mass="31159">MKCFHIVRTVCCNAAEMSRGTLSSVRFKTLPNSVRLDLETFRSKRIEDWNVDDLIGFMIHVAGKYRVPFEELNVHNFSGCAGTFMALMSEENFKERDPKYGTLLFREFRNLCNDSLARSADGQKDASCQSSSLEGTGASKAVRLSAKEDERKRSKSVTRKSAIATDGDGSQGKRNHHKSGNKLWEFIRDTLKNPETCPSIVRWENREEGIFRIVESEKMAQLWGLKKNNSRMTYEKLSRAMRYYYNSKIILPVSGRRLVYKFGPNAIDWKPG</sequence>
<evidence type="ECO:0000256" key="3">
    <source>
        <dbReference type="RuleBase" id="RU004019"/>
    </source>
</evidence>
<comment type="similarity">
    <text evidence="1 3">Belongs to the ETS family.</text>
</comment>
<keyword evidence="2 3" id="KW-0238">DNA-binding</keyword>
<dbReference type="PRINTS" id="PR00454">
    <property type="entry name" value="ETSDOMAIN"/>
</dbReference>
<evidence type="ECO:0000256" key="4">
    <source>
        <dbReference type="SAM" id="MobiDB-lite"/>
    </source>
</evidence>
<dbReference type="FunFam" id="1.10.10.10:FF:001336">
    <property type="entry name" value="Epithelium specific ets factor 3, ese3, putative"/>
    <property type="match status" value="1"/>
</dbReference>
<feature type="region of interest" description="Disordered" evidence="4">
    <location>
        <begin position="139"/>
        <end position="179"/>
    </location>
</feature>
<dbReference type="Gene3D" id="1.10.150.50">
    <property type="entry name" value="Transcription Factor, Ets-1"/>
    <property type="match status" value="1"/>
</dbReference>
<dbReference type="InterPro" id="IPR046328">
    <property type="entry name" value="ETS_fam"/>
</dbReference>
<dbReference type="GO" id="GO:0043565">
    <property type="term" value="F:sequence-specific DNA binding"/>
    <property type="evidence" value="ECO:0007669"/>
    <property type="project" value="InterPro"/>
</dbReference>
<comment type="subcellular location">
    <subcellularLocation>
        <location evidence="3">Nucleus</location>
    </subcellularLocation>
</comment>
<dbReference type="PANTHER" id="PTHR11849">
    <property type="entry name" value="ETS"/>
    <property type="match status" value="1"/>
</dbReference>
<dbReference type="EMBL" id="KL367476">
    <property type="protein sequence ID" value="KFD72716.1"/>
    <property type="molecule type" value="Genomic_DNA"/>
</dbReference>
<dbReference type="EMBL" id="KL363189">
    <property type="protein sequence ID" value="KFD57331.1"/>
    <property type="molecule type" value="Genomic_DNA"/>
</dbReference>
<dbReference type="InterPro" id="IPR036388">
    <property type="entry name" value="WH-like_DNA-bd_sf"/>
</dbReference>
<dbReference type="SMART" id="SM00413">
    <property type="entry name" value="ETS"/>
    <property type="match status" value="1"/>
</dbReference>
<protein>
    <recommendedName>
        <fullName evidence="5">ETS domain-containing protein</fullName>
    </recommendedName>
</protein>
<dbReference type="AlphaFoldDB" id="A0A085NTC0"/>
<dbReference type="Proteomes" id="UP000030758">
    <property type="component" value="Unassembled WGS sequence"/>
</dbReference>
<dbReference type="InterPro" id="IPR000418">
    <property type="entry name" value="Ets_dom"/>
</dbReference>
<organism evidence="7">
    <name type="scientific">Trichuris suis</name>
    <name type="common">pig whipworm</name>
    <dbReference type="NCBI Taxonomy" id="68888"/>
    <lineage>
        <taxon>Eukaryota</taxon>
        <taxon>Metazoa</taxon>
        <taxon>Ecdysozoa</taxon>
        <taxon>Nematoda</taxon>
        <taxon>Enoplea</taxon>
        <taxon>Dorylaimia</taxon>
        <taxon>Trichinellida</taxon>
        <taxon>Trichuridae</taxon>
        <taxon>Trichuris</taxon>
    </lineage>
</organism>
<feature type="domain" description="ETS" evidence="5">
    <location>
        <begin position="181"/>
        <end position="263"/>
    </location>
</feature>